<sequence>RKKNLIDLIGIACRRSRLFALKQKTSIIFISTIYWNKYLTMATDYIPDLFLRLGDFLQDLINKPDPALLPRLRLELDRARPFLLHLFDKRPRSPKEAEQIRKGQFVYQATLHSHSPDFTQEALYLSEQLDLSENQCAILLQHGMSHKARYGRPNADNAVITYYQERSALLSFLKLIFQPTDPENENDSGLSEELERFRNVLVTSKSNSAKQDTWISKVFKEIEQSRNQINKLRTQLTSNSTPNNYGAQSMSHSTGAFNFGSTSTPPQRAQEKSNEVVVKFSDEIVQRMLEQHQSERRELGQIVYLIGFSRLLNKENILSLVDNLAGMNSQDPLICHFLMTFLVAMDGECSSATEAEYDYLTGLWNDVSFMQTMTERLTKKRWLVRQVKAVALLQWCLFLGSAYQQDPRIEHETQIWEDLIDQMVMSAIHNGAFPFMVSDLLAFKKKDLLENSHPQILGPRTEDALRVATADDLLGIEDTFRSEVVDRIDRLMITFVTSLQSVLHVHVSMRYHSSNPDMSESPPSPPHHDIEALFQVIAATHRNTPDSALVYWGVDANQDNIDDPTVTSGRSTKLTGFVRWASECRQLGMVQSFYEMLASLATGPRCSDLAYSFLMSGSSEDGTNVMNSTMSRISDAMGRINLLTCSWSSIFVLYTSAPSIVTSENSAPENKQLYPPEVSILKKYAKVIRQIVRYSSIAQATLYDHQRYRPIQTLFALAACPIPLDLKAELLLAIAAFAAPGNKISADIARKCWLTLEHSQILSTNSWDLPADFGAAGALSLTSGELIRTGILAELEEVEAANQVYPGSTAFIRLLVALIHPPARRSPVKKGEELELQSIPENLGVSSRSPGIEPYLRFVVDEVFRKVGSRDFLHQEERYQVFEVCLAFIERCLTSYEIGPFLATSTLSNEHSESEVHSRAVLAVVTHPGFEIMLRILNNTELTRQVFETLLNGPRFVENEPQKSDITCRCVLRALRIVHRVIELQQPFLDSILPHVLKHAASIIPHDRVIWARSAQSLDQHIFHSSSMVISIALLVGCVEDDEVAYLAVKLLTHIAESTFFSAADQFHGQYPGRMNRLLGLLDSSEESLLILGNFMARLEGAASNFRNVDDDDFVVDTSGELEERDMSRLLPAIRSAILDLLLQNTQPHRAAPNVAHYLLGFDARASTDTIALADRRSPDAKLSCFHALLGLLRLGQVSRNSEENEAEFSLLERDPILAEKAYRVIRQLCLHEYSCKPVSRYLRNTEQYFICPPVVDTCKPHHFRWQLIMSSGNVIETTCSEIVATLHSTSWVLETISLELNILTQQAQRERATDLLSDFTNLPLRRIKPIGSPDQSLPRMQELFLYLDFAWKNNTTIEPRPLNFFAPLNFDQCCVIDGTGCQLFDLACLETTRQEIKRRGLLNTAAQQAEMQEEIKFVIESIVVENQRRQIASAQYHMLRSWSTLLRLTLSRAFHLVPAENRHIFLLDLLGSVLSKLVEGQVDSDSAELLSEIVVALMIKLRHEGTQLGSLATGEAAQAFPFDRMIPILKTIVQSIVLSNSSNIIRGNLYASLLGFLQHVYATSNAGSTPLQSFSSQDMMKLTDALGPSTDGASTVASQLSHLGANTVAMISTAFDRLLPVISKDAIMGSEVWRSVAFTALDSLLMLSDRSRSGSKLMAVLWRNGFMKNFVDLVKDAEGDLLAVLEPDPESLNALYVYETQMAFLIRVASSQAGAEKLIDAKLLVRLGQCNYLSSSPQSLSPHQEFDMFIPSASERYHQLLLPALQLVTCVLISLGSESGLATREASSFINAQREMLMTCIRSAGMLTSSIGIQELLLITSILRIALPAVGDQEIVASSTDFGAIHTGILAIANVVCGSQAWMNNILPATELERENASRIVPGSNAPFTVFQEQIRDLGLTLECSILTYLRVASQRRGEFKLCDLIPFIKSVETNDKLYSARVRFMPVISPTLRQLQSTNGMVGPGPTFGTILSFLRDSTNLLEFTVFQTSGLTHRLNSWDKISREEVGEILAEDDEFNTHESDRKLRAKQKVTEAQAKSYTRSVAILDMIDMTLCLFWKNASHYCQNNDMGNGNHFNDGEGMSTLPRSSSSLLGGIGAESTNMYPSKTNFDLSSGKRSTSKGNGNSFSTIGHNGINSSLTSSRFLNNNNGNDFDGTLLKEECLEFVRPTFVKLPNIDLASGGFTIDSIRTRKNYMEILIRSISNLLLAS</sequence>
<dbReference type="OrthoDB" id="2019644at2759"/>
<organism evidence="6 7">
    <name type="scientific">Puccinia striiformis</name>
    <dbReference type="NCBI Taxonomy" id="27350"/>
    <lineage>
        <taxon>Eukaryota</taxon>
        <taxon>Fungi</taxon>
        <taxon>Dikarya</taxon>
        <taxon>Basidiomycota</taxon>
        <taxon>Pucciniomycotina</taxon>
        <taxon>Pucciniomycetes</taxon>
        <taxon>Pucciniales</taxon>
        <taxon>Pucciniaceae</taxon>
        <taxon>Puccinia</taxon>
    </lineage>
</organism>
<dbReference type="PANTHER" id="PTHR31344:SF0">
    <property type="entry name" value="NUCLEAR PORE COMPLEX PROTEIN NUP205"/>
    <property type="match status" value="1"/>
</dbReference>
<dbReference type="GO" id="GO:0017056">
    <property type="term" value="F:structural constituent of nuclear pore"/>
    <property type="evidence" value="ECO:0007669"/>
    <property type="project" value="TreeGrafter"/>
</dbReference>
<keyword evidence="4" id="KW-0539">Nucleus</keyword>
<dbReference type="EMBL" id="PKSM01000063">
    <property type="protein sequence ID" value="POW18561.1"/>
    <property type="molecule type" value="Genomic_DNA"/>
</dbReference>
<comment type="subcellular location">
    <subcellularLocation>
        <location evidence="1">Nucleus</location>
    </subcellularLocation>
</comment>
<name>A0A2S4W9Z3_9BASI</name>
<comment type="caution">
    <text evidence="6">The sequence shown here is derived from an EMBL/GenBank/DDBJ whole genome shotgun (WGS) entry which is preliminary data.</text>
</comment>
<dbReference type="InterPro" id="IPR021827">
    <property type="entry name" value="Nup186/Nup192/Nup205"/>
</dbReference>
<evidence type="ECO:0000256" key="4">
    <source>
        <dbReference type="ARBA" id="ARBA00023242"/>
    </source>
</evidence>
<reference evidence="6 7" key="1">
    <citation type="submission" date="2017-12" db="EMBL/GenBank/DDBJ databases">
        <title>Gene loss provides genomic basis for host adaptation in cereal stripe rust fungi.</title>
        <authorList>
            <person name="Xia C."/>
        </authorList>
    </citation>
    <scope>NUCLEOTIDE SEQUENCE [LARGE SCALE GENOMIC DNA]</scope>
    <source>
        <strain evidence="6 7">93TX-2</strain>
    </source>
</reference>
<evidence type="ECO:0000256" key="2">
    <source>
        <dbReference type="ARBA" id="ARBA00005892"/>
    </source>
</evidence>
<evidence type="ECO:0000256" key="3">
    <source>
        <dbReference type="ARBA" id="ARBA00022448"/>
    </source>
</evidence>
<proteinExistence type="inferred from homology"/>
<accession>A0A2S4W9Z3</accession>
<dbReference type="VEuPathDB" id="FungiDB:PSTT_14710"/>
<keyword evidence="3" id="KW-0813">Transport</keyword>
<dbReference type="GO" id="GO:0044611">
    <property type="term" value="C:nuclear pore inner ring"/>
    <property type="evidence" value="ECO:0007669"/>
    <property type="project" value="TreeGrafter"/>
</dbReference>
<evidence type="ECO:0000256" key="1">
    <source>
        <dbReference type="ARBA" id="ARBA00004123"/>
    </source>
</evidence>
<dbReference type="Pfam" id="PF11894">
    <property type="entry name" value="Nup192"/>
    <property type="match status" value="1"/>
</dbReference>
<evidence type="ECO:0000313" key="7">
    <source>
        <dbReference type="Proteomes" id="UP000238274"/>
    </source>
</evidence>
<feature type="non-terminal residue" evidence="6">
    <location>
        <position position="1"/>
    </location>
</feature>
<reference evidence="7" key="2">
    <citation type="journal article" date="2018" name="BMC Genomics">
        <title>Genomic insights into host adaptation between the wheat stripe rust pathogen (Puccinia striiformis f. sp. tritici) and the barley stripe rust pathogen (Puccinia striiformis f. sp. hordei).</title>
        <authorList>
            <person name="Xia C."/>
            <person name="Wang M."/>
            <person name="Yin C."/>
            <person name="Cornejo O.E."/>
            <person name="Hulbert S.H."/>
            <person name="Chen X."/>
        </authorList>
    </citation>
    <scope>NUCLEOTIDE SEQUENCE [LARGE SCALE GENOMIC DNA]</scope>
    <source>
        <strain evidence="7">93TX-2</strain>
    </source>
</reference>
<feature type="region of interest" description="Disordered" evidence="5">
    <location>
        <begin position="236"/>
        <end position="273"/>
    </location>
</feature>
<keyword evidence="7" id="KW-1185">Reference proteome</keyword>
<gene>
    <name evidence="6" type="ORF">PSHT_05645</name>
</gene>
<protein>
    <submittedName>
        <fullName evidence="6">Uncharacterized protein</fullName>
    </submittedName>
</protein>
<comment type="similarity">
    <text evidence="2">Belongs to the NUP186/NUP192/NUP205 family.</text>
</comment>
<dbReference type="VEuPathDB" id="FungiDB:PSHT_05645"/>
<feature type="compositionally biased region" description="Polar residues" evidence="5">
    <location>
        <begin position="236"/>
        <end position="267"/>
    </location>
</feature>
<reference evidence="7" key="3">
    <citation type="journal article" date="2018" name="Mol. Plant Microbe Interact.">
        <title>Genome sequence resources for the wheat stripe rust pathogen (Puccinia striiformis f. sp. tritici) and the barley stripe rust pathogen (Puccinia striiformis f. sp. hordei).</title>
        <authorList>
            <person name="Xia C."/>
            <person name="Wang M."/>
            <person name="Yin C."/>
            <person name="Cornejo O.E."/>
            <person name="Hulbert S.H."/>
            <person name="Chen X."/>
        </authorList>
    </citation>
    <scope>NUCLEOTIDE SEQUENCE [LARGE SCALE GENOMIC DNA]</scope>
    <source>
        <strain evidence="7">93TX-2</strain>
    </source>
</reference>
<dbReference type="Proteomes" id="UP000238274">
    <property type="component" value="Unassembled WGS sequence"/>
</dbReference>
<evidence type="ECO:0000256" key="5">
    <source>
        <dbReference type="SAM" id="MobiDB-lite"/>
    </source>
</evidence>
<dbReference type="PANTHER" id="PTHR31344">
    <property type="entry name" value="NUCLEAR PORE COMPLEX PROTEIN NUP205"/>
    <property type="match status" value="1"/>
</dbReference>
<evidence type="ECO:0000313" key="6">
    <source>
        <dbReference type="EMBL" id="POW18561.1"/>
    </source>
</evidence>
<dbReference type="GO" id="GO:0006999">
    <property type="term" value="P:nuclear pore organization"/>
    <property type="evidence" value="ECO:0007669"/>
    <property type="project" value="TreeGrafter"/>
</dbReference>